<evidence type="ECO:0000256" key="3">
    <source>
        <dbReference type="ARBA" id="ARBA00023163"/>
    </source>
</evidence>
<evidence type="ECO:0000259" key="4">
    <source>
        <dbReference type="PROSITE" id="PS50943"/>
    </source>
</evidence>
<dbReference type="Pfam" id="PF01381">
    <property type="entry name" value="HTH_3"/>
    <property type="match status" value="1"/>
</dbReference>
<dbReference type="AlphaFoldDB" id="A0A841H7Q6"/>
<keyword evidence="3" id="KW-0804">Transcription</keyword>
<evidence type="ECO:0000256" key="2">
    <source>
        <dbReference type="ARBA" id="ARBA00023125"/>
    </source>
</evidence>
<feature type="domain" description="HTH cro/C1-type" evidence="4">
    <location>
        <begin position="43"/>
        <end position="95"/>
    </location>
</feature>
<comment type="caution">
    <text evidence="5">The sequence shown here is derived from an EMBL/GenBank/DDBJ whole genome shotgun (WGS) entry which is preliminary data.</text>
</comment>
<protein>
    <submittedName>
        <fullName evidence="5">Putative transcriptional regulator</fullName>
    </submittedName>
</protein>
<dbReference type="InterPro" id="IPR052359">
    <property type="entry name" value="HTH-type_reg/antitoxin"/>
</dbReference>
<keyword evidence="6" id="KW-1185">Reference proteome</keyword>
<evidence type="ECO:0000313" key="5">
    <source>
        <dbReference type="EMBL" id="MBB6073932.1"/>
    </source>
</evidence>
<dbReference type="PANTHER" id="PTHR36511:SF4">
    <property type="entry name" value="ANTITOXIN MQSA"/>
    <property type="match status" value="1"/>
</dbReference>
<evidence type="ECO:0000256" key="1">
    <source>
        <dbReference type="ARBA" id="ARBA00023015"/>
    </source>
</evidence>
<dbReference type="PANTHER" id="PTHR36511">
    <property type="entry name" value="MERR FAMILY BACTERIAL REGULATORY PROTEIN"/>
    <property type="match status" value="1"/>
</dbReference>
<dbReference type="RefSeq" id="WP_170035049.1">
    <property type="nucleotide sequence ID" value="NZ_JABDTL010000001.1"/>
</dbReference>
<dbReference type="InterPro" id="IPR001387">
    <property type="entry name" value="Cro/C1-type_HTH"/>
</dbReference>
<dbReference type="PROSITE" id="PS50943">
    <property type="entry name" value="HTH_CROC1"/>
    <property type="match status" value="1"/>
</dbReference>
<keyword evidence="1" id="KW-0805">Transcription regulation</keyword>
<evidence type="ECO:0000313" key="6">
    <source>
        <dbReference type="Proteomes" id="UP000582837"/>
    </source>
</evidence>
<name>A0A841H7Q6_9BACT</name>
<dbReference type="Gene3D" id="1.10.260.40">
    <property type="entry name" value="lambda repressor-like DNA-binding domains"/>
    <property type="match status" value="1"/>
</dbReference>
<reference evidence="5 6" key="1">
    <citation type="submission" date="2020-08" db="EMBL/GenBank/DDBJ databases">
        <title>Genomic Encyclopedia of Type Strains, Phase IV (KMG-IV): sequencing the most valuable type-strain genomes for metagenomic binning, comparative biology and taxonomic classification.</title>
        <authorList>
            <person name="Goeker M."/>
        </authorList>
    </citation>
    <scope>NUCLEOTIDE SEQUENCE [LARGE SCALE GENOMIC DNA]</scope>
    <source>
        <strain evidence="5 6">DSM 29007</strain>
    </source>
</reference>
<gene>
    <name evidence="5" type="ORF">HNQ61_005613</name>
</gene>
<dbReference type="GO" id="GO:0003677">
    <property type="term" value="F:DNA binding"/>
    <property type="evidence" value="ECO:0007669"/>
    <property type="project" value="UniProtKB-KW"/>
</dbReference>
<dbReference type="SUPFAM" id="SSF47413">
    <property type="entry name" value="lambda repressor-like DNA-binding domains"/>
    <property type="match status" value="1"/>
</dbReference>
<accession>A0A841H7Q6</accession>
<sequence length="100" mass="11210">MRTVTFALMDEIEEALHEVIAHARGEIDLPPELIHFSGEPDPREVRARANMTQEEFAAALNISVGRLRAWEQGRRDPDHPAMRLLEAAAMNPDVLREAAA</sequence>
<dbReference type="EMBL" id="JACHIA010000033">
    <property type="protein sequence ID" value="MBB6073932.1"/>
    <property type="molecule type" value="Genomic_DNA"/>
</dbReference>
<dbReference type="CDD" id="cd00093">
    <property type="entry name" value="HTH_XRE"/>
    <property type="match status" value="1"/>
</dbReference>
<dbReference type="Proteomes" id="UP000582837">
    <property type="component" value="Unassembled WGS sequence"/>
</dbReference>
<keyword evidence="2" id="KW-0238">DNA-binding</keyword>
<proteinExistence type="predicted"/>
<dbReference type="InterPro" id="IPR010982">
    <property type="entry name" value="Lambda_DNA-bd_dom_sf"/>
</dbReference>
<organism evidence="5 6">
    <name type="scientific">Longimicrobium terrae</name>
    <dbReference type="NCBI Taxonomy" id="1639882"/>
    <lineage>
        <taxon>Bacteria</taxon>
        <taxon>Pseudomonadati</taxon>
        <taxon>Gemmatimonadota</taxon>
        <taxon>Longimicrobiia</taxon>
        <taxon>Longimicrobiales</taxon>
        <taxon>Longimicrobiaceae</taxon>
        <taxon>Longimicrobium</taxon>
    </lineage>
</organism>
<dbReference type="SMART" id="SM00530">
    <property type="entry name" value="HTH_XRE"/>
    <property type="match status" value="1"/>
</dbReference>